<dbReference type="GO" id="GO:0046872">
    <property type="term" value="F:metal ion binding"/>
    <property type="evidence" value="ECO:0007669"/>
    <property type="project" value="InterPro"/>
</dbReference>
<dbReference type="Gene3D" id="3.90.226.10">
    <property type="entry name" value="2-enoyl-CoA Hydratase, Chain A, domain 1"/>
    <property type="match status" value="2"/>
</dbReference>
<dbReference type="InterPro" id="IPR011053">
    <property type="entry name" value="Single_hybrid_motif"/>
</dbReference>
<dbReference type="SMART" id="SM00878">
    <property type="entry name" value="Biotin_carb_C"/>
    <property type="match status" value="1"/>
</dbReference>
<evidence type="ECO:0000313" key="17">
    <source>
        <dbReference type="Proteomes" id="UP000198859"/>
    </source>
</evidence>
<dbReference type="InterPro" id="IPR000089">
    <property type="entry name" value="Biotin_lipoyl"/>
</dbReference>
<evidence type="ECO:0000256" key="3">
    <source>
        <dbReference type="ARBA" id="ARBA00022516"/>
    </source>
</evidence>
<keyword evidence="3" id="KW-0444">Lipid biosynthesis</keyword>
<evidence type="ECO:0000259" key="14">
    <source>
        <dbReference type="PROSITE" id="PS50979"/>
    </source>
</evidence>
<keyword evidence="9" id="KW-0275">Fatty acid biosynthesis</keyword>
<dbReference type="InterPro" id="IPR016185">
    <property type="entry name" value="PreATP-grasp_dom_sf"/>
</dbReference>
<dbReference type="Gene3D" id="3.30.470.20">
    <property type="entry name" value="ATP-grasp fold, B domain"/>
    <property type="match status" value="1"/>
</dbReference>
<reference evidence="17" key="1">
    <citation type="submission" date="2016-10" db="EMBL/GenBank/DDBJ databases">
        <authorList>
            <person name="Varghese N."/>
            <person name="Submissions S."/>
        </authorList>
    </citation>
    <scope>NUCLEOTIDE SEQUENCE [LARGE SCALE GENOMIC DNA]</scope>
    <source>
        <strain evidence="17">DSM 22127</strain>
    </source>
</reference>
<dbReference type="PROSITE" id="PS00866">
    <property type="entry name" value="CPSASE_1"/>
    <property type="match status" value="1"/>
</dbReference>
<evidence type="ECO:0000256" key="8">
    <source>
        <dbReference type="ARBA" id="ARBA00023098"/>
    </source>
</evidence>
<dbReference type="InterPro" id="IPR011763">
    <property type="entry name" value="COA_CT_C"/>
</dbReference>
<evidence type="ECO:0000256" key="6">
    <source>
        <dbReference type="ARBA" id="ARBA00022832"/>
    </source>
</evidence>
<dbReference type="Pfam" id="PF02785">
    <property type="entry name" value="Biotin_carb_C"/>
    <property type="match status" value="1"/>
</dbReference>
<dbReference type="PROSITE" id="PS50968">
    <property type="entry name" value="BIOTINYL_LIPOYL"/>
    <property type="match status" value="1"/>
</dbReference>
<dbReference type="SUPFAM" id="SSF52096">
    <property type="entry name" value="ClpP/crotonase"/>
    <property type="match status" value="2"/>
</dbReference>
<evidence type="ECO:0000256" key="2">
    <source>
        <dbReference type="ARBA" id="ARBA00013263"/>
    </source>
</evidence>
<dbReference type="SUPFAM" id="SSF52440">
    <property type="entry name" value="PreATP-grasp domain"/>
    <property type="match status" value="1"/>
</dbReference>
<dbReference type="PANTHER" id="PTHR18866:SF33">
    <property type="entry name" value="METHYLCROTONOYL-COA CARBOXYLASE SUBUNIT ALPHA, MITOCHONDRIAL-RELATED"/>
    <property type="match status" value="1"/>
</dbReference>
<comment type="cofactor">
    <cofactor evidence="1">
        <name>biotin</name>
        <dbReference type="ChEBI" id="CHEBI:57586"/>
    </cofactor>
</comment>
<evidence type="ECO:0000259" key="13">
    <source>
        <dbReference type="PROSITE" id="PS50975"/>
    </source>
</evidence>
<dbReference type="PROSITE" id="PS00867">
    <property type="entry name" value="CPSASE_2"/>
    <property type="match status" value="1"/>
</dbReference>
<dbReference type="GO" id="GO:0004075">
    <property type="term" value="F:biotin carboxylase activity"/>
    <property type="evidence" value="ECO:0007669"/>
    <property type="project" value="UniProtKB-EC"/>
</dbReference>
<dbReference type="RefSeq" id="WP_231916952.1">
    <property type="nucleotide sequence ID" value="NZ_LT629757.1"/>
</dbReference>
<dbReference type="SUPFAM" id="SSF51230">
    <property type="entry name" value="Single hybrid motif"/>
    <property type="match status" value="1"/>
</dbReference>
<feature type="domain" description="Biotin carboxylation" evidence="14">
    <location>
        <begin position="2"/>
        <end position="455"/>
    </location>
</feature>
<dbReference type="FunFam" id="3.30.1490.20:FF:000003">
    <property type="entry name" value="acetyl-CoA carboxylase isoform X1"/>
    <property type="match status" value="1"/>
</dbReference>
<dbReference type="InterPro" id="IPR011054">
    <property type="entry name" value="Rudment_hybrid_motif"/>
</dbReference>
<evidence type="ECO:0000259" key="15">
    <source>
        <dbReference type="PROSITE" id="PS50989"/>
    </source>
</evidence>
<evidence type="ECO:0000256" key="4">
    <source>
        <dbReference type="ARBA" id="ARBA00022598"/>
    </source>
</evidence>
<keyword evidence="17" id="KW-1185">Reference proteome</keyword>
<accession>A0A1H1Y3E5</accession>
<dbReference type="GO" id="GO:0003989">
    <property type="term" value="F:acetyl-CoA carboxylase activity"/>
    <property type="evidence" value="ECO:0007669"/>
    <property type="project" value="InterPro"/>
</dbReference>
<feature type="domain" description="Lipoyl-binding" evidence="12">
    <location>
        <begin position="582"/>
        <end position="665"/>
    </location>
</feature>
<proteinExistence type="predicted"/>
<evidence type="ECO:0000256" key="9">
    <source>
        <dbReference type="ARBA" id="ARBA00023160"/>
    </source>
</evidence>
<dbReference type="InterPro" id="IPR029045">
    <property type="entry name" value="ClpP/crotonase-like_dom_sf"/>
</dbReference>
<dbReference type="InterPro" id="IPR034733">
    <property type="entry name" value="AcCoA_carboxyl_beta"/>
</dbReference>
<gene>
    <name evidence="16" type="ORF">SAMN04488570_3698</name>
</gene>
<dbReference type="PROSITE" id="PS50979">
    <property type="entry name" value="BC"/>
    <property type="match status" value="1"/>
</dbReference>
<dbReference type="InterPro" id="IPR005481">
    <property type="entry name" value="BC-like_N"/>
</dbReference>
<dbReference type="Pfam" id="PF00289">
    <property type="entry name" value="Biotin_carb_N"/>
    <property type="match status" value="1"/>
</dbReference>
<evidence type="ECO:0000256" key="5">
    <source>
        <dbReference type="ARBA" id="ARBA00022741"/>
    </source>
</evidence>
<dbReference type="PANTHER" id="PTHR18866">
    <property type="entry name" value="CARBOXYLASE:PYRUVATE/ACETYL-COA/PROPIONYL-COA CARBOXYLASE"/>
    <property type="match status" value="1"/>
</dbReference>
<dbReference type="InterPro" id="IPR011761">
    <property type="entry name" value="ATP-grasp"/>
</dbReference>
<dbReference type="CDD" id="cd06850">
    <property type="entry name" value="biotinyl_domain"/>
    <property type="match status" value="1"/>
</dbReference>
<evidence type="ECO:0000256" key="10">
    <source>
        <dbReference type="ARBA" id="ARBA00023267"/>
    </source>
</evidence>
<dbReference type="Pfam" id="PF01039">
    <property type="entry name" value="Carboxyl_trans"/>
    <property type="match status" value="1"/>
</dbReference>
<evidence type="ECO:0000256" key="11">
    <source>
        <dbReference type="PROSITE-ProRule" id="PRU00409"/>
    </source>
</evidence>
<dbReference type="Gene3D" id="2.40.50.100">
    <property type="match status" value="1"/>
</dbReference>
<sequence>MSFRRIAIVNRGESAMRLLHAVSELNAANPVEDHVQTVALHTSGEADAMFVRQADLAHDLGPASARPYVDLAVLERALLETGADAVWPGWGFVAEDPSFVDLCDKHGVTFIGPSAEAMRRLGDKIGSKLIAEEVGVPVAPWSRGAVDTLEEALAAAEQVGYPLMLKATAGGGGRGIRMVASPADLEDAYQRTSDEALRAFGNGTVFLERLVTGARHVEVQLIADSHGTAWALGVRDCSIQRRNQKVIEESASPLLAPEQVEELKTAAEQLALAVGYVGAGTVEFLYHPGERTFAFLEVNTRLQVEHSITEATTGIDLVRAQIHVAQGGRLEGEKPAEVGHAVEARLNAEDPDRDFAPAPGRIEHLELPSGPGIRVDTGVAEGDTIPPDFDSMIAKIIAYGRTRDEALARLRRAMTSTTVVIEGGACNKSFVLDLLAQPEVVSGDPAGGVAWADTGWIDRVRAEGRLASHAHAGVAVVAAGIEAYLEGVRIETARLIETAHGGRPSASHEVGRPVELKLRGVPYQVATINTGPGRFRVSVSSGSSSQTVDVAMAHVDDVRRRLVVGGRRYSVVTATHGPTTLVEVDGVAHRVSRDEGGVLRSPAPALVVATPVTVGDEVEAGATVVVLESMKMETALHAPFPARVKELHVITGSQVETGAALIKLEQLGEGTEEVADAGPGVDLPADAGVDPATQRERARAALSAVVLGYDVPPEDQDAALSEYLAVRDTVQDDQVGAGSVLSDEVTLLETFVDLAELSRNRPADEDRQSELRVHSSREHFHTYLQSLDADRGGLPEQFRERLQRVLRHYGLTSPDRTPELEAAVFRIFLAQQRTTPEVALVAALLGAWSREAPPVGDLAGRAREVLERLGRVPQSRYPAVGDLARSVRFRWFDQPAVDAERTGVLLGMRDEVEALAASADAPDRARRIEALAAIPEQTVGFLCDRLVRGVPEREPMLEVLARRHYREYDLHDVRSLDEPRPVVVADYVLDERPTRLVSSIGSVAELVDGSELVAAVASHVAERATGEDAVVDLYLSWPEAPSAPDEASAQLHALLDALPLTRDVRRVCVAICAGGGDRHVGYFTFRPADDEGAASSGQAIVEDDLTRGVHPMVGRRLDLWRLRRFHVTRIDAPEDVLLYECVARENPSDRRLVALAQVRQMSVVRDDDGTITALPHAERAVESCLESIRRERVARGRDGAKLDLNHVWVHVWPVVDLDLDALGALGSKISPLTDGAGVEEVVAQGRLAVPGADPVAMAVRFSARPGSGVTTTVEDPPTELLQPLDDYTSKVVRSRRRGLVYPYELSGVLAGPGGSLVEHDLDDTGRLVPVDRPYGLNKSGILAAVVTTPTPLHPQGVTRVVLCGDPTKSLGSVAEQECLRVIAALDLAEEMQVPVEWFALSAGARISMDSGTENMDWVAKALRRIVEFTQDGGEINVVVAGINVGAQPYWNAEATMLMHTKGILVMTPESAMVLTGKQSLDFSGGVSAEDNYGIGGYDRVMGPNGQAQYWAPDLAGAFGVLMAHYEHTYVAPGETGPRRTPSVDPVDRDISSFPHAVEGSDFTSVGEIFSATANPDRKKAFDIRTVMRAVADQDHGVLERWAGMADADTAVVQDAHVGGYPVCLLGIESQSVRRSGFPPTDGPNTYTAGTLFPKSSKKAARAINSASGNRPLVVLANLSGFDGSPESMRNLQLEYGAEIGRAIVNFRGPIVFCVISRYHGGAFVVFSKALNPNMTVLAVEGSFASVIGGAPAAAVVFTGEVEKRTAATPAIRSLDERIASARGAERIGLQVERAQLRTAVRAEKISEVAAEFDGIHDIHRAVEVGSVDAVIPAARLRPEIVAAIEGYAARG</sequence>
<dbReference type="Pfam" id="PF02786">
    <property type="entry name" value="CPSase_L_D2"/>
    <property type="match status" value="1"/>
</dbReference>
<dbReference type="PROSITE" id="PS50975">
    <property type="entry name" value="ATP_GRASP"/>
    <property type="match status" value="1"/>
</dbReference>
<dbReference type="InterPro" id="IPR005482">
    <property type="entry name" value="Biotin_COase_C"/>
</dbReference>
<evidence type="ECO:0000313" key="16">
    <source>
        <dbReference type="EMBL" id="SDT15923.1"/>
    </source>
</evidence>
<keyword evidence="5 11" id="KW-0547">Nucleotide-binding</keyword>
<dbReference type="STRING" id="642780.SAMN04488570_3698"/>
<dbReference type="SUPFAM" id="SSF51246">
    <property type="entry name" value="Rudiment single hybrid motif"/>
    <property type="match status" value="1"/>
</dbReference>
<keyword evidence="6" id="KW-0276">Fatty acid metabolism</keyword>
<protein>
    <recommendedName>
        <fullName evidence="2">biotin carboxylase</fullName>
        <ecNumber evidence="2">6.3.4.14</ecNumber>
    </recommendedName>
</protein>
<keyword evidence="10" id="KW-0092">Biotin</keyword>
<dbReference type="Proteomes" id="UP000198859">
    <property type="component" value="Chromosome I"/>
</dbReference>
<keyword evidence="7 11" id="KW-0067">ATP-binding</keyword>
<dbReference type="GO" id="GO:0006633">
    <property type="term" value="P:fatty acid biosynthetic process"/>
    <property type="evidence" value="ECO:0007669"/>
    <property type="project" value="UniProtKB-KW"/>
</dbReference>
<keyword evidence="4" id="KW-0436">Ligase</keyword>
<dbReference type="Pfam" id="PF08326">
    <property type="entry name" value="ACC_central"/>
    <property type="match status" value="1"/>
</dbReference>
<dbReference type="InterPro" id="IPR011764">
    <property type="entry name" value="Biotin_carboxylation_dom"/>
</dbReference>
<dbReference type="EMBL" id="LT629757">
    <property type="protein sequence ID" value="SDT15923.1"/>
    <property type="molecule type" value="Genomic_DNA"/>
</dbReference>
<keyword evidence="8" id="KW-0443">Lipid metabolism</keyword>
<dbReference type="InterPro" id="IPR013537">
    <property type="entry name" value="AcCoA_COase_cen"/>
</dbReference>
<dbReference type="EC" id="6.3.4.14" evidence="2"/>
<evidence type="ECO:0000256" key="7">
    <source>
        <dbReference type="ARBA" id="ARBA00022840"/>
    </source>
</evidence>
<dbReference type="SUPFAM" id="SSF56059">
    <property type="entry name" value="Glutathione synthetase ATP-binding domain-like"/>
    <property type="match status" value="1"/>
</dbReference>
<dbReference type="PROSITE" id="PS50989">
    <property type="entry name" value="COA_CT_CTER"/>
    <property type="match status" value="1"/>
</dbReference>
<name>A0A1H1Y3E5_9ACTN</name>
<evidence type="ECO:0000259" key="12">
    <source>
        <dbReference type="PROSITE" id="PS50968"/>
    </source>
</evidence>
<dbReference type="GO" id="GO:0005524">
    <property type="term" value="F:ATP binding"/>
    <property type="evidence" value="ECO:0007669"/>
    <property type="project" value="UniProtKB-UniRule"/>
</dbReference>
<feature type="domain" description="CoA carboxyltransferase C-terminal" evidence="15">
    <location>
        <begin position="1567"/>
        <end position="1851"/>
    </location>
</feature>
<dbReference type="Pfam" id="PF00364">
    <property type="entry name" value="Biotin_lipoyl"/>
    <property type="match status" value="1"/>
</dbReference>
<feature type="domain" description="ATP-grasp" evidence="13">
    <location>
        <begin position="128"/>
        <end position="326"/>
    </location>
</feature>
<organism evidence="16 17">
    <name type="scientific">Nocardioides scoriae</name>
    <dbReference type="NCBI Taxonomy" id="642780"/>
    <lineage>
        <taxon>Bacteria</taxon>
        <taxon>Bacillati</taxon>
        <taxon>Actinomycetota</taxon>
        <taxon>Actinomycetes</taxon>
        <taxon>Propionibacteriales</taxon>
        <taxon>Nocardioidaceae</taxon>
        <taxon>Nocardioides</taxon>
    </lineage>
</organism>
<dbReference type="InterPro" id="IPR050856">
    <property type="entry name" value="Biotin_carboxylase_complex"/>
</dbReference>
<dbReference type="InterPro" id="IPR005479">
    <property type="entry name" value="CPAse_ATP-bd"/>
</dbReference>
<evidence type="ECO:0000256" key="1">
    <source>
        <dbReference type="ARBA" id="ARBA00001953"/>
    </source>
</evidence>